<comment type="similarity">
    <text evidence="1">Belongs to the isochorismatase family.</text>
</comment>
<gene>
    <name evidence="3" type="ORF">SeLEV6574_g03485</name>
</gene>
<dbReference type="Pfam" id="PF00857">
    <property type="entry name" value="Isochorismatase"/>
    <property type="match status" value="1"/>
</dbReference>
<proteinExistence type="inferred from homology"/>
<dbReference type="Proteomes" id="UP000320475">
    <property type="component" value="Unassembled WGS sequence"/>
</dbReference>
<comment type="caution">
    <text evidence="3">The sequence shown here is derived from an EMBL/GenBank/DDBJ whole genome shotgun (WGS) entry which is preliminary data.</text>
</comment>
<evidence type="ECO:0000313" key="3">
    <source>
        <dbReference type="EMBL" id="TPX46027.1"/>
    </source>
</evidence>
<evidence type="ECO:0000313" key="4">
    <source>
        <dbReference type="Proteomes" id="UP000320475"/>
    </source>
</evidence>
<dbReference type="PANTHER" id="PTHR14119">
    <property type="entry name" value="HYDROLASE"/>
    <property type="match status" value="1"/>
</dbReference>
<dbReference type="InterPro" id="IPR000868">
    <property type="entry name" value="Isochorismatase-like_dom"/>
</dbReference>
<dbReference type="InterPro" id="IPR036380">
    <property type="entry name" value="Isochorismatase-like_sf"/>
</dbReference>
<dbReference type="SUPFAM" id="SSF52499">
    <property type="entry name" value="Isochorismatase-like hydrolases"/>
    <property type="match status" value="1"/>
</dbReference>
<dbReference type="OrthoDB" id="269496at2759"/>
<reference evidence="3 4" key="1">
    <citation type="journal article" date="2019" name="Sci. Rep.">
        <title>Comparative genomics of chytrid fungi reveal insights into the obligate biotrophic and pathogenic lifestyle of Synchytrium endobioticum.</title>
        <authorList>
            <person name="van de Vossenberg B.T.L.H."/>
            <person name="Warris S."/>
            <person name="Nguyen H.D.T."/>
            <person name="van Gent-Pelzer M.P.E."/>
            <person name="Joly D.L."/>
            <person name="van de Geest H.C."/>
            <person name="Bonants P.J.M."/>
            <person name="Smith D.S."/>
            <person name="Levesque C.A."/>
            <person name="van der Lee T.A.J."/>
        </authorList>
    </citation>
    <scope>NUCLEOTIDE SEQUENCE [LARGE SCALE GENOMIC DNA]</scope>
    <source>
        <strain evidence="3 4">LEV6574</strain>
    </source>
</reference>
<name>A0A507D3X8_9FUNG</name>
<dbReference type="EMBL" id="QEAM01000118">
    <property type="protein sequence ID" value="TPX46027.1"/>
    <property type="molecule type" value="Genomic_DNA"/>
</dbReference>
<protein>
    <recommendedName>
        <fullName evidence="2">Isochorismatase-like domain-containing protein</fullName>
    </recommendedName>
</protein>
<organism evidence="3 4">
    <name type="scientific">Synchytrium endobioticum</name>
    <dbReference type="NCBI Taxonomy" id="286115"/>
    <lineage>
        <taxon>Eukaryota</taxon>
        <taxon>Fungi</taxon>
        <taxon>Fungi incertae sedis</taxon>
        <taxon>Chytridiomycota</taxon>
        <taxon>Chytridiomycota incertae sedis</taxon>
        <taxon>Chytridiomycetes</taxon>
        <taxon>Synchytriales</taxon>
        <taxon>Synchytriaceae</taxon>
        <taxon>Synchytrium</taxon>
    </lineage>
</organism>
<accession>A0A507D3X8</accession>
<evidence type="ECO:0000259" key="2">
    <source>
        <dbReference type="Pfam" id="PF00857"/>
    </source>
</evidence>
<evidence type="ECO:0000256" key="1">
    <source>
        <dbReference type="ARBA" id="ARBA00006336"/>
    </source>
</evidence>
<feature type="domain" description="Isochorismatase-like" evidence="2">
    <location>
        <begin position="19"/>
        <end position="75"/>
    </location>
</feature>
<dbReference type="AlphaFoldDB" id="A0A507D3X8"/>
<sequence length="153" mass="16756">MLRTGAAIAARFRAVPESTAFFVCDIQEKFRRHIYEFRNVINTASKMARVAQELQIPVIATEQSPERLGPTVSEIDPSWCTLVLPKTRGEIPIALAALRDAGCTVSSSEAVVFQLLRDAAHPKFGAVLRIVKEYGDETSTAVETFGRASLCGM</sequence>
<dbReference type="VEuPathDB" id="FungiDB:SeMB42_g05762"/>
<dbReference type="InterPro" id="IPR050993">
    <property type="entry name" value="Isochorismatase_domain"/>
</dbReference>
<dbReference type="PANTHER" id="PTHR14119:SF3">
    <property type="entry name" value="ISOCHORISMATASE DOMAIN-CONTAINING PROTEIN 2"/>
    <property type="match status" value="1"/>
</dbReference>
<dbReference type="Gene3D" id="3.40.50.850">
    <property type="entry name" value="Isochorismatase-like"/>
    <property type="match status" value="2"/>
</dbReference>